<dbReference type="GO" id="GO:0051321">
    <property type="term" value="P:meiotic cell cycle"/>
    <property type="evidence" value="ECO:0007669"/>
    <property type="project" value="TreeGrafter"/>
</dbReference>
<dbReference type="EMBL" id="LDAU01000085">
    <property type="protein sequence ID" value="KRX07189.1"/>
    <property type="molecule type" value="Genomic_DNA"/>
</dbReference>
<name>A0A0V0QZ72_PSEPJ</name>
<gene>
    <name evidence="6" type="ORF">PPERSA_00346</name>
</gene>
<evidence type="ECO:0000256" key="1">
    <source>
        <dbReference type="ARBA" id="ARBA00004245"/>
    </source>
</evidence>
<keyword evidence="3" id="KW-0493">Microtubule</keyword>
<comment type="caution">
    <text evidence="6">The sequence shown here is derived from an EMBL/GenBank/DDBJ whole genome shotgun (WGS) entry which is preliminary data.</text>
</comment>
<keyword evidence="4" id="KW-0206">Cytoskeleton</keyword>
<evidence type="ECO:0000259" key="5">
    <source>
        <dbReference type="Pfam" id="PF17681"/>
    </source>
</evidence>
<dbReference type="GO" id="GO:0031122">
    <property type="term" value="P:cytoplasmic microtubule organization"/>
    <property type="evidence" value="ECO:0007669"/>
    <property type="project" value="TreeGrafter"/>
</dbReference>
<dbReference type="GO" id="GO:0051011">
    <property type="term" value="F:microtubule minus-end binding"/>
    <property type="evidence" value="ECO:0007669"/>
    <property type="project" value="TreeGrafter"/>
</dbReference>
<dbReference type="GO" id="GO:0007020">
    <property type="term" value="P:microtubule nucleation"/>
    <property type="evidence" value="ECO:0007669"/>
    <property type="project" value="InterPro"/>
</dbReference>
<dbReference type="GO" id="GO:0000278">
    <property type="term" value="P:mitotic cell cycle"/>
    <property type="evidence" value="ECO:0007669"/>
    <property type="project" value="TreeGrafter"/>
</dbReference>
<keyword evidence="2" id="KW-0963">Cytoplasm</keyword>
<dbReference type="InterPro" id="IPR041470">
    <property type="entry name" value="GCP_N"/>
</dbReference>
<dbReference type="GO" id="GO:0043015">
    <property type="term" value="F:gamma-tubulin binding"/>
    <property type="evidence" value="ECO:0007669"/>
    <property type="project" value="InterPro"/>
</dbReference>
<dbReference type="OMA" id="RICEFGW"/>
<evidence type="ECO:0000256" key="2">
    <source>
        <dbReference type="ARBA" id="ARBA00022490"/>
    </source>
</evidence>
<accession>A0A0V0QZ72</accession>
<reference evidence="6 7" key="1">
    <citation type="journal article" date="2015" name="Sci. Rep.">
        <title>Genome of the facultative scuticociliatosis pathogen Pseudocohnilembus persalinus provides insight into its virulence through horizontal gene transfer.</title>
        <authorList>
            <person name="Xiong J."/>
            <person name="Wang G."/>
            <person name="Cheng J."/>
            <person name="Tian M."/>
            <person name="Pan X."/>
            <person name="Warren A."/>
            <person name="Jiang C."/>
            <person name="Yuan D."/>
            <person name="Miao W."/>
        </authorList>
    </citation>
    <scope>NUCLEOTIDE SEQUENCE [LARGE SCALE GENOMIC DNA]</scope>
    <source>
        <strain evidence="6">36N120E</strain>
    </source>
</reference>
<dbReference type="InterPro" id="IPR007259">
    <property type="entry name" value="GCP"/>
</dbReference>
<dbReference type="GO" id="GO:0005874">
    <property type="term" value="C:microtubule"/>
    <property type="evidence" value="ECO:0007669"/>
    <property type="project" value="UniProtKB-KW"/>
</dbReference>
<protein>
    <recommendedName>
        <fullName evidence="5">Gamma tubulin complex component protein N-terminal domain-containing protein</fullName>
    </recommendedName>
</protein>
<evidence type="ECO:0000313" key="6">
    <source>
        <dbReference type="EMBL" id="KRX07189.1"/>
    </source>
</evidence>
<evidence type="ECO:0000256" key="3">
    <source>
        <dbReference type="ARBA" id="ARBA00022701"/>
    </source>
</evidence>
<dbReference type="GO" id="GO:0000922">
    <property type="term" value="C:spindle pole"/>
    <property type="evidence" value="ECO:0007669"/>
    <property type="project" value="InterPro"/>
</dbReference>
<dbReference type="PANTHER" id="PTHR19302">
    <property type="entry name" value="GAMMA TUBULIN COMPLEX PROTEIN"/>
    <property type="match status" value="1"/>
</dbReference>
<dbReference type="GO" id="GO:0000930">
    <property type="term" value="C:gamma-tubulin complex"/>
    <property type="evidence" value="ECO:0007669"/>
    <property type="project" value="TreeGrafter"/>
</dbReference>
<evidence type="ECO:0000313" key="7">
    <source>
        <dbReference type="Proteomes" id="UP000054937"/>
    </source>
</evidence>
<dbReference type="GO" id="GO:0051225">
    <property type="term" value="P:spindle assembly"/>
    <property type="evidence" value="ECO:0007669"/>
    <property type="project" value="TreeGrafter"/>
</dbReference>
<feature type="domain" description="Gamma tubulin complex component protein N-terminal" evidence="5">
    <location>
        <begin position="211"/>
        <end position="464"/>
    </location>
</feature>
<sequence>MEEKHKNTSQLLEKLIQSITQLNQSDPATNKLLSYSLRILQSNIGGNRLDLDDQAIKNQLQKAAQKANPRQLDRIYDLVSQFERSRVVQQKNGILKLLIKLSNTKNISYDISLDTSIFQTKDPIIQKHVSQSQQIITHQQHQNQNQNYRSSSTTNLNVQHQQMSSIDNNTTTQSYNHPQTKCNNSTLTDICRKISDKGNEAIDLKENDLVCDLIFIFQGIDGHYIQFFSQEKAYQLKANVPVKESVREQINQLCEVGWLFKKVTDFLKLNPQGLINQSLHLAIKEELNEYYRLIAVLENLKNESIENSADPLTLRKLALWMRDPFERMKWLAIISDGCKNLIGCQVISQIFSYSGQGNMQINGLITRLLSALNQPLLKYLYNWVYLGELNDKQLQKIKKNYKNIEYTNYSIKIKLKIRLGEFFIIEHLNVDNNNLWNKKYSINYEQIPSVIEKKVVEKIFDIGKCEIGLSIIELIPSKASF</sequence>
<keyword evidence="7" id="KW-1185">Reference proteome</keyword>
<dbReference type="PANTHER" id="PTHR19302:SF14">
    <property type="entry name" value="GAMMA-TUBULIN COMPLEX COMPONENT 3"/>
    <property type="match status" value="1"/>
</dbReference>
<proteinExistence type="predicted"/>
<comment type="subcellular location">
    <subcellularLocation>
        <location evidence="1">Cytoplasm</location>
        <location evidence="1">Cytoskeleton</location>
    </subcellularLocation>
</comment>
<dbReference type="Pfam" id="PF17681">
    <property type="entry name" value="GCP_N_terminal"/>
    <property type="match status" value="1"/>
</dbReference>
<dbReference type="AlphaFoldDB" id="A0A0V0QZ72"/>
<dbReference type="OrthoDB" id="5860513at2759"/>
<evidence type="ECO:0000256" key="4">
    <source>
        <dbReference type="ARBA" id="ARBA00023212"/>
    </source>
</evidence>
<dbReference type="InParanoid" id="A0A0V0QZ72"/>
<dbReference type="Proteomes" id="UP000054937">
    <property type="component" value="Unassembled WGS sequence"/>
</dbReference>
<organism evidence="6 7">
    <name type="scientific">Pseudocohnilembus persalinus</name>
    <name type="common">Ciliate</name>
    <dbReference type="NCBI Taxonomy" id="266149"/>
    <lineage>
        <taxon>Eukaryota</taxon>
        <taxon>Sar</taxon>
        <taxon>Alveolata</taxon>
        <taxon>Ciliophora</taxon>
        <taxon>Intramacronucleata</taxon>
        <taxon>Oligohymenophorea</taxon>
        <taxon>Scuticociliatia</taxon>
        <taxon>Philasterida</taxon>
        <taxon>Pseudocohnilembidae</taxon>
        <taxon>Pseudocohnilembus</taxon>
    </lineage>
</organism>